<dbReference type="RefSeq" id="XP_030628079.1">
    <property type="nucleotide sequence ID" value="XM_030772219.1"/>
</dbReference>
<dbReference type="Proteomes" id="UP000504632">
    <property type="component" value="Chromosome 4"/>
</dbReference>
<dbReference type="InterPro" id="IPR036047">
    <property type="entry name" value="F-box-like_dom_sf"/>
</dbReference>
<gene>
    <name evidence="3" type="primary">LOC115810293</name>
</gene>
<feature type="domain" description="F-box" evidence="1">
    <location>
        <begin position="33"/>
        <end position="79"/>
    </location>
</feature>
<evidence type="ECO:0000259" key="1">
    <source>
        <dbReference type="PROSITE" id="PS50181"/>
    </source>
</evidence>
<dbReference type="OrthoDB" id="9856535at2759"/>
<dbReference type="SMART" id="SM00256">
    <property type="entry name" value="FBOX"/>
    <property type="match status" value="1"/>
</dbReference>
<keyword evidence="2" id="KW-1185">Reference proteome</keyword>
<sequence>MALFDKSWEEQFSLLRVTAMDEHDDTDPPGNYNTCLLHLSDEILVLILRQLDAISLLRVGSTCRLLFRVCSCNSLWAQHFQASFGVPYASATCNIIAKNAFRLLFMWRTLYGNLHFNRSLQEKLFARIPLPPLKYWIQWLVLEECVPLPSVRLPCAEIEHLWGISKTVLEAKVKETNKDCEIFKFEWKTLYNLAITHHGSTAMVVHHVLNQQRSNDHTELESMYHQYVQCRFQWLFTYWLFRQPPPFNRQLRAIYLQWIKHNKRKVSTWGESLCDVRYLASLHRITSDYWRGRLAQGDESVGIQTVENYFSMCKSLVAWILGRDWGRLKRRKVYEDTLEGVYLVLRREMQNKLIEHETFWQVAKIQMTRVCTLEETAANYVNWKMIEMLPYYRLYLVSGNAVYLAHVKGFLRRKWLVHNWIHLEENAWALQVLPDEFYSLLEFDTKISQDSLHGDSLVSQLSRVIWLYLNSGQVLYLEVVKGMVLQCAQAHLGCYNLS</sequence>
<reference evidence="3" key="1">
    <citation type="submission" date="2025-08" db="UniProtKB">
        <authorList>
            <consortium name="RefSeq"/>
        </authorList>
    </citation>
    <scope>IDENTIFICATION</scope>
</reference>
<dbReference type="PROSITE" id="PS50181">
    <property type="entry name" value="FBOX"/>
    <property type="match status" value="1"/>
</dbReference>
<dbReference type="Pfam" id="PF12937">
    <property type="entry name" value="F-box-like"/>
    <property type="match status" value="1"/>
</dbReference>
<organism evidence="2 3">
    <name type="scientific">Chanos chanos</name>
    <name type="common">Milkfish</name>
    <name type="synonym">Mugil chanos</name>
    <dbReference type="NCBI Taxonomy" id="29144"/>
    <lineage>
        <taxon>Eukaryota</taxon>
        <taxon>Metazoa</taxon>
        <taxon>Chordata</taxon>
        <taxon>Craniata</taxon>
        <taxon>Vertebrata</taxon>
        <taxon>Euteleostomi</taxon>
        <taxon>Actinopterygii</taxon>
        <taxon>Neopterygii</taxon>
        <taxon>Teleostei</taxon>
        <taxon>Ostariophysi</taxon>
        <taxon>Gonorynchiformes</taxon>
        <taxon>Chanidae</taxon>
        <taxon>Chanos</taxon>
    </lineage>
</organism>
<dbReference type="InParanoid" id="A0A6J2V6Y7"/>
<dbReference type="GeneID" id="115810293"/>
<proteinExistence type="predicted"/>
<dbReference type="SUPFAM" id="SSF81383">
    <property type="entry name" value="F-box domain"/>
    <property type="match status" value="1"/>
</dbReference>
<accession>A0A6J2V6Y7</accession>
<name>A0A6J2V6Y7_CHACN</name>
<dbReference type="InterPro" id="IPR001810">
    <property type="entry name" value="F-box_dom"/>
</dbReference>
<dbReference type="Gene3D" id="1.20.1280.50">
    <property type="match status" value="1"/>
</dbReference>
<evidence type="ECO:0000313" key="3">
    <source>
        <dbReference type="RefSeq" id="XP_030628079.1"/>
    </source>
</evidence>
<dbReference type="AlphaFoldDB" id="A0A6J2V6Y7"/>
<evidence type="ECO:0000313" key="2">
    <source>
        <dbReference type="Proteomes" id="UP000504632"/>
    </source>
</evidence>
<protein>
    <submittedName>
        <fullName evidence="3">Uncharacterized protein LOC115810293</fullName>
    </submittedName>
</protein>